<evidence type="ECO:0000313" key="13">
    <source>
        <dbReference type="EMBL" id="GAT63001.1"/>
    </source>
</evidence>
<keyword evidence="6" id="KW-1278">Translocase</keyword>
<keyword evidence="2" id="KW-0004">4Fe-4S</keyword>
<dbReference type="Proteomes" id="UP000076586">
    <property type="component" value="Unassembled WGS sequence"/>
</dbReference>
<keyword evidence="7" id="KW-0408">Iron</keyword>
<dbReference type="GO" id="GO:0046872">
    <property type="term" value="F:metal ion binding"/>
    <property type="evidence" value="ECO:0007669"/>
    <property type="project" value="UniProtKB-KW"/>
</dbReference>
<protein>
    <submittedName>
        <fullName evidence="13">NADH-quinone oxidoreductase subunit I</fullName>
    </submittedName>
</protein>
<reference evidence="14" key="2">
    <citation type="journal article" date="2017" name="Genome Announc.">
        <title>Draft genome sequence of Paludibacter jiangxiensis NM7(T), a propionate-producing fermentative bacterium.</title>
        <authorList>
            <person name="Qiu Y.-L."/>
            <person name="Tourlousse D.M."/>
            <person name="Matsuura N."/>
            <person name="Ohashi A."/>
            <person name="Sekiguchi Y."/>
        </authorList>
    </citation>
    <scope>NUCLEOTIDE SEQUENCE [LARGE SCALE GENOMIC DNA]</scope>
    <source>
        <strain evidence="14">NM7</strain>
    </source>
</reference>
<keyword evidence="9" id="KW-0520">NAD</keyword>
<evidence type="ECO:0000313" key="14">
    <source>
        <dbReference type="Proteomes" id="UP000076586"/>
    </source>
</evidence>
<dbReference type="RefSeq" id="WP_201787352.1">
    <property type="nucleotide sequence ID" value="NZ_BDCR01000003.1"/>
</dbReference>
<evidence type="ECO:0000259" key="12">
    <source>
        <dbReference type="PROSITE" id="PS51379"/>
    </source>
</evidence>
<dbReference type="PROSITE" id="PS00198">
    <property type="entry name" value="4FE4S_FER_1"/>
    <property type="match status" value="1"/>
</dbReference>
<evidence type="ECO:0000256" key="1">
    <source>
        <dbReference type="ARBA" id="ARBA00022475"/>
    </source>
</evidence>
<evidence type="ECO:0000256" key="9">
    <source>
        <dbReference type="ARBA" id="ARBA00023027"/>
    </source>
</evidence>
<dbReference type="PANTHER" id="PTHR10849:SF24">
    <property type="entry name" value="NADH-QUINONE OXIDOREDUCTASE SUBUNIT I 2"/>
    <property type="match status" value="1"/>
</dbReference>
<evidence type="ECO:0000256" key="3">
    <source>
        <dbReference type="ARBA" id="ARBA00022719"/>
    </source>
</evidence>
<dbReference type="Pfam" id="PF12838">
    <property type="entry name" value="Fer4_7"/>
    <property type="match status" value="1"/>
</dbReference>
<feature type="domain" description="4Fe-4S ferredoxin-type" evidence="12">
    <location>
        <begin position="61"/>
        <end position="90"/>
    </location>
</feature>
<evidence type="ECO:0000256" key="5">
    <source>
        <dbReference type="ARBA" id="ARBA00022737"/>
    </source>
</evidence>
<dbReference type="PANTHER" id="PTHR10849">
    <property type="entry name" value="NADH DEHYDROGENASE UBIQUINONE IRON-SULFUR PROTEIN 8, MITOCHONDRIAL"/>
    <property type="match status" value="1"/>
</dbReference>
<dbReference type="EMBL" id="BDCR01000003">
    <property type="protein sequence ID" value="GAT63001.1"/>
    <property type="molecule type" value="Genomic_DNA"/>
</dbReference>
<keyword evidence="5" id="KW-0677">Repeat</keyword>
<gene>
    <name evidence="13" type="ORF">PJIAN_3313</name>
</gene>
<dbReference type="InterPro" id="IPR017896">
    <property type="entry name" value="4Fe4S_Fe-S-bd"/>
</dbReference>
<evidence type="ECO:0000256" key="4">
    <source>
        <dbReference type="ARBA" id="ARBA00022723"/>
    </source>
</evidence>
<evidence type="ECO:0000256" key="6">
    <source>
        <dbReference type="ARBA" id="ARBA00022967"/>
    </source>
</evidence>
<reference evidence="14" key="1">
    <citation type="submission" date="2016-04" db="EMBL/GenBank/DDBJ databases">
        <title>Draft genome sequence of Paludibacter jiangxiensis strain NM7.</title>
        <authorList>
            <person name="Qiu Y."/>
            <person name="Matsuura N."/>
            <person name="Ohashi A."/>
            <person name="Tourlousse M.D."/>
            <person name="Sekiguchi Y."/>
        </authorList>
    </citation>
    <scope>NUCLEOTIDE SEQUENCE [LARGE SCALE GENOMIC DNA]</scope>
    <source>
        <strain evidence="14">NM7</strain>
    </source>
</reference>
<evidence type="ECO:0000256" key="7">
    <source>
        <dbReference type="ARBA" id="ARBA00023004"/>
    </source>
</evidence>
<dbReference type="InterPro" id="IPR017900">
    <property type="entry name" value="4Fe4S_Fe_S_CS"/>
</dbReference>
<comment type="caution">
    <text evidence="13">The sequence shown here is derived from an EMBL/GenBank/DDBJ whole genome shotgun (WGS) entry which is preliminary data.</text>
</comment>
<dbReference type="AlphaFoldDB" id="A0A170ZTF8"/>
<sequence>MKALYNYLKEVAFAFVSLANGLLLTLKYFVTPWKSIITENYPDNRANPSVADEFAGEVILIHDENNEHKCTACTLCQLACPNNSIQIISKQVETEDGKKKKVLDKWVYHLEMCTFCKQCIDACPQDAIKMTNSYELSCFDRSTLTKILNQPGSKLKEKPKVTAKVQE</sequence>
<keyword evidence="10" id="KW-0830">Ubiquinone</keyword>
<keyword evidence="11" id="KW-0472">Membrane</keyword>
<keyword evidence="8" id="KW-0411">Iron-sulfur</keyword>
<evidence type="ECO:0000256" key="8">
    <source>
        <dbReference type="ARBA" id="ARBA00023014"/>
    </source>
</evidence>
<dbReference type="STRING" id="681398.PJIAN_3313"/>
<keyword evidence="4" id="KW-0479">Metal-binding</keyword>
<feature type="domain" description="4Fe-4S ferredoxin-type" evidence="12">
    <location>
        <begin position="104"/>
        <end position="133"/>
    </location>
</feature>
<keyword evidence="14" id="KW-1185">Reference proteome</keyword>
<keyword evidence="1" id="KW-1003">Cell membrane</keyword>
<accession>A0A170ZTF8</accession>
<dbReference type="GO" id="GO:0051539">
    <property type="term" value="F:4 iron, 4 sulfur cluster binding"/>
    <property type="evidence" value="ECO:0007669"/>
    <property type="project" value="UniProtKB-KW"/>
</dbReference>
<dbReference type="GO" id="GO:0048038">
    <property type="term" value="F:quinone binding"/>
    <property type="evidence" value="ECO:0007669"/>
    <property type="project" value="UniProtKB-KW"/>
</dbReference>
<dbReference type="SUPFAM" id="SSF54862">
    <property type="entry name" value="4Fe-4S ferredoxins"/>
    <property type="match status" value="1"/>
</dbReference>
<name>A0A170ZTF8_9BACT</name>
<dbReference type="GO" id="GO:0016020">
    <property type="term" value="C:membrane"/>
    <property type="evidence" value="ECO:0007669"/>
    <property type="project" value="InterPro"/>
</dbReference>
<evidence type="ECO:0000256" key="11">
    <source>
        <dbReference type="ARBA" id="ARBA00023136"/>
    </source>
</evidence>
<dbReference type="PROSITE" id="PS51379">
    <property type="entry name" value="4FE4S_FER_2"/>
    <property type="match status" value="2"/>
</dbReference>
<keyword evidence="3" id="KW-0874">Quinone</keyword>
<proteinExistence type="predicted"/>
<dbReference type="InterPro" id="IPR010226">
    <property type="entry name" value="NADH_quinone_OxRdtase_chainI"/>
</dbReference>
<dbReference type="Gene3D" id="3.30.70.3270">
    <property type="match status" value="1"/>
</dbReference>
<evidence type="ECO:0000256" key="10">
    <source>
        <dbReference type="ARBA" id="ARBA00023075"/>
    </source>
</evidence>
<organism evidence="13 14">
    <name type="scientific">Paludibacter jiangxiensis</name>
    <dbReference type="NCBI Taxonomy" id="681398"/>
    <lineage>
        <taxon>Bacteria</taxon>
        <taxon>Pseudomonadati</taxon>
        <taxon>Bacteroidota</taxon>
        <taxon>Bacteroidia</taxon>
        <taxon>Bacteroidales</taxon>
        <taxon>Paludibacteraceae</taxon>
        <taxon>Paludibacter</taxon>
    </lineage>
</organism>
<evidence type="ECO:0000256" key="2">
    <source>
        <dbReference type="ARBA" id="ARBA00022485"/>
    </source>
</evidence>
<dbReference type="GO" id="GO:0016651">
    <property type="term" value="F:oxidoreductase activity, acting on NAD(P)H"/>
    <property type="evidence" value="ECO:0007669"/>
    <property type="project" value="InterPro"/>
</dbReference>